<accession>A0ABP1SB99</accession>
<protein>
    <submittedName>
        <fullName evidence="2">Uncharacterized protein</fullName>
    </submittedName>
</protein>
<feature type="transmembrane region" description="Helical" evidence="1">
    <location>
        <begin position="108"/>
        <end position="129"/>
    </location>
</feature>
<comment type="caution">
    <text evidence="2">The sequence shown here is derived from an EMBL/GenBank/DDBJ whole genome shotgun (WGS) entry which is preliminary data.</text>
</comment>
<name>A0ABP1SB99_9HEXA</name>
<evidence type="ECO:0000256" key="1">
    <source>
        <dbReference type="SAM" id="Phobius"/>
    </source>
</evidence>
<dbReference type="EMBL" id="CAXLJM020000211">
    <property type="protein sequence ID" value="CAL8149483.1"/>
    <property type="molecule type" value="Genomic_DNA"/>
</dbReference>
<keyword evidence="1" id="KW-1133">Transmembrane helix</keyword>
<proteinExistence type="predicted"/>
<keyword evidence="3" id="KW-1185">Reference proteome</keyword>
<sequence>MQIVGIEMKGFVFHAIMLTLWKLTVFSVAVTSNPVPTKVEDMDKPTLWTGKRVHYEVTVKMPNFCMGEPAISYQTCSIGYYRNVIDPLSKACAFERNPRFLPLLYDPITFLLTTTSVASFANLGSLSYITRRRPFPEKKFVVEVEETLVDLSLDDNEYDSTSYTNNTAKQQSKKTVSQTIEVDMDEYVASIYNLEVNSTKNIDYEIGSRFSILPAVLSSIDCGKFNKCNLVNVIPKGCSLLYYDLTLLSHFSAKIDAAKSE</sequence>
<keyword evidence="1" id="KW-0472">Membrane</keyword>
<dbReference type="Proteomes" id="UP001642540">
    <property type="component" value="Unassembled WGS sequence"/>
</dbReference>
<keyword evidence="1" id="KW-0812">Transmembrane</keyword>
<evidence type="ECO:0000313" key="3">
    <source>
        <dbReference type="Proteomes" id="UP001642540"/>
    </source>
</evidence>
<organism evidence="2 3">
    <name type="scientific">Orchesella dallaii</name>
    <dbReference type="NCBI Taxonomy" id="48710"/>
    <lineage>
        <taxon>Eukaryota</taxon>
        <taxon>Metazoa</taxon>
        <taxon>Ecdysozoa</taxon>
        <taxon>Arthropoda</taxon>
        <taxon>Hexapoda</taxon>
        <taxon>Collembola</taxon>
        <taxon>Entomobryomorpha</taxon>
        <taxon>Entomobryoidea</taxon>
        <taxon>Orchesellidae</taxon>
        <taxon>Orchesellinae</taxon>
        <taxon>Orchesella</taxon>
    </lineage>
</organism>
<gene>
    <name evidence="2" type="ORF">ODALV1_LOCUS31747</name>
</gene>
<evidence type="ECO:0000313" key="2">
    <source>
        <dbReference type="EMBL" id="CAL8149483.1"/>
    </source>
</evidence>
<feature type="transmembrane region" description="Helical" evidence="1">
    <location>
        <begin position="12"/>
        <end position="32"/>
    </location>
</feature>
<reference evidence="2 3" key="1">
    <citation type="submission" date="2024-08" db="EMBL/GenBank/DDBJ databases">
        <authorList>
            <person name="Cucini C."/>
            <person name="Frati F."/>
        </authorList>
    </citation>
    <scope>NUCLEOTIDE SEQUENCE [LARGE SCALE GENOMIC DNA]</scope>
</reference>